<gene>
    <name evidence="1" type="ORF">NB640_11095</name>
</gene>
<name>A0A9E9LZJ8_9BURK</name>
<dbReference type="RefSeq" id="WP_269308762.1">
    <property type="nucleotide sequence ID" value="NZ_CP098242.1"/>
</dbReference>
<evidence type="ECO:0000313" key="1">
    <source>
        <dbReference type="EMBL" id="WAW09758.1"/>
    </source>
</evidence>
<reference evidence="1" key="1">
    <citation type="journal article" date="2022" name="Front. Microbiol.">
        <title>New perspectives on an old grouping: The genomic and phenotypic variability of Oxalobacter formigenes and the implications for calcium oxalate stone prevention.</title>
        <authorList>
            <person name="Chmiel J.A."/>
            <person name="Carr C."/>
            <person name="Stuivenberg G.A."/>
            <person name="Venema R."/>
            <person name="Chanyi R.M."/>
            <person name="Al K.F."/>
            <person name="Giguere D."/>
            <person name="Say H."/>
            <person name="Akouris P.P."/>
            <person name="Dominguez Romero S.A."/>
            <person name="Kwong A."/>
            <person name="Tai V."/>
            <person name="Koval S.F."/>
            <person name="Razvi H."/>
            <person name="Bjazevic J."/>
            <person name="Burton J.P."/>
        </authorList>
    </citation>
    <scope>NUCLEOTIDE SEQUENCE</scope>
    <source>
        <strain evidence="1">WoOx3</strain>
    </source>
</reference>
<sequence length="56" mass="6460">MFSETPSERQVRAQQKLIRFLAEIIAEKILEENGYCISDFPKASLTDQENTDTPEK</sequence>
<dbReference type="AlphaFoldDB" id="A0A9E9LZJ8"/>
<dbReference type="EMBL" id="CP098242">
    <property type="protein sequence ID" value="WAW09758.1"/>
    <property type="molecule type" value="Genomic_DNA"/>
</dbReference>
<dbReference type="Proteomes" id="UP001156215">
    <property type="component" value="Chromosome"/>
</dbReference>
<organism evidence="1 2">
    <name type="scientific">Oxalobacter vibrioformis</name>
    <dbReference type="NCBI Taxonomy" id="933080"/>
    <lineage>
        <taxon>Bacteria</taxon>
        <taxon>Pseudomonadati</taxon>
        <taxon>Pseudomonadota</taxon>
        <taxon>Betaproteobacteria</taxon>
        <taxon>Burkholderiales</taxon>
        <taxon>Oxalobacteraceae</taxon>
        <taxon>Oxalobacter</taxon>
    </lineage>
</organism>
<keyword evidence="2" id="KW-1185">Reference proteome</keyword>
<proteinExistence type="predicted"/>
<evidence type="ECO:0000313" key="2">
    <source>
        <dbReference type="Proteomes" id="UP001156215"/>
    </source>
</evidence>
<protein>
    <submittedName>
        <fullName evidence="1">Uncharacterized protein</fullName>
    </submittedName>
</protein>
<dbReference type="KEGG" id="ovb:NB640_11095"/>
<accession>A0A9E9LZJ8</accession>